<dbReference type="InterPro" id="IPR012511">
    <property type="entry name" value="AdoMetDC_leader"/>
</dbReference>
<dbReference type="OrthoDB" id="1883487at2759"/>
<accession>A0A8T0HFR5</accession>
<dbReference type="Pfam" id="PF08132">
    <property type="entry name" value="AdoMetDC_leader"/>
    <property type="match status" value="1"/>
</dbReference>
<keyword evidence="2" id="KW-1185">Reference proteome</keyword>
<dbReference type="PANTHER" id="PTHR35727">
    <property type="entry name" value="BNAA05G33520D PROTEIN"/>
    <property type="match status" value="1"/>
</dbReference>
<name>A0A8T0HFR5_CERPU</name>
<organism evidence="1 2">
    <name type="scientific">Ceratodon purpureus</name>
    <name type="common">Fire moss</name>
    <name type="synonym">Dicranum purpureum</name>
    <dbReference type="NCBI Taxonomy" id="3225"/>
    <lineage>
        <taxon>Eukaryota</taxon>
        <taxon>Viridiplantae</taxon>
        <taxon>Streptophyta</taxon>
        <taxon>Embryophyta</taxon>
        <taxon>Bryophyta</taxon>
        <taxon>Bryophytina</taxon>
        <taxon>Bryopsida</taxon>
        <taxon>Dicranidae</taxon>
        <taxon>Pseudoditrichales</taxon>
        <taxon>Ditrichaceae</taxon>
        <taxon>Ceratodon</taxon>
    </lineage>
</organism>
<reference evidence="1" key="1">
    <citation type="submission" date="2020-06" db="EMBL/GenBank/DDBJ databases">
        <title>WGS assembly of Ceratodon purpureus strain R40.</title>
        <authorList>
            <person name="Carey S.B."/>
            <person name="Jenkins J."/>
            <person name="Shu S."/>
            <person name="Lovell J.T."/>
            <person name="Sreedasyam A."/>
            <person name="Maumus F."/>
            <person name="Tiley G.P."/>
            <person name="Fernandez-Pozo N."/>
            <person name="Barry K."/>
            <person name="Chen C."/>
            <person name="Wang M."/>
            <person name="Lipzen A."/>
            <person name="Daum C."/>
            <person name="Saski C.A."/>
            <person name="Payton A.C."/>
            <person name="Mcbreen J.C."/>
            <person name="Conrad R.E."/>
            <person name="Kollar L.M."/>
            <person name="Olsson S."/>
            <person name="Huttunen S."/>
            <person name="Landis J.B."/>
            <person name="Wickett N.J."/>
            <person name="Johnson M.G."/>
            <person name="Rensing S.A."/>
            <person name="Grimwood J."/>
            <person name="Schmutz J."/>
            <person name="Mcdaniel S.F."/>
        </authorList>
    </citation>
    <scope>NUCLEOTIDE SEQUENCE</scope>
    <source>
        <strain evidence="1">R40</strain>
    </source>
</reference>
<proteinExistence type="predicted"/>
<dbReference type="EMBL" id="CM026428">
    <property type="protein sequence ID" value="KAG0567852.1"/>
    <property type="molecule type" value="Genomic_DNA"/>
</dbReference>
<evidence type="ECO:0000313" key="2">
    <source>
        <dbReference type="Proteomes" id="UP000822688"/>
    </source>
</evidence>
<comment type="caution">
    <text evidence="1">The sequence shown here is derived from an EMBL/GenBank/DDBJ whole genome shotgun (WGS) entry which is preliminary data.</text>
</comment>
<protein>
    <submittedName>
        <fullName evidence="1">Uncharacterized protein</fullName>
    </submittedName>
</protein>
<dbReference type="Proteomes" id="UP000822688">
    <property type="component" value="Chromosome 7"/>
</dbReference>
<dbReference type="AlphaFoldDB" id="A0A8T0HFR5"/>
<sequence length="49" mass="5550">METKTGKISQKISVQYESPLGYVIEDVRPHGGSEKYRTAVYSNCMRKPS</sequence>
<gene>
    <name evidence="1" type="ORF">KC19_7G166700</name>
</gene>
<evidence type="ECO:0000313" key="1">
    <source>
        <dbReference type="EMBL" id="KAG0567852.1"/>
    </source>
</evidence>
<dbReference type="PANTHER" id="PTHR35727:SF7">
    <property type="entry name" value="S-ADENOSYLMETHIONINE DECARBOXYLASE PROENZYME"/>
    <property type="match status" value="1"/>
</dbReference>